<name>A0ABV1UWX7_9ACTN</name>
<dbReference type="RefSeq" id="WP_351976602.1">
    <property type="nucleotide sequence ID" value="NZ_JBEPBX010000013.1"/>
</dbReference>
<organism evidence="2 3">
    <name type="scientific">Streptomyces xantholiticus</name>
    <dbReference type="NCBI Taxonomy" id="68285"/>
    <lineage>
        <taxon>Bacteria</taxon>
        <taxon>Bacillati</taxon>
        <taxon>Actinomycetota</taxon>
        <taxon>Actinomycetes</taxon>
        <taxon>Kitasatosporales</taxon>
        <taxon>Streptomycetaceae</taxon>
        <taxon>Streptomyces</taxon>
    </lineage>
</organism>
<keyword evidence="1" id="KW-1133">Transmembrane helix</keyword>
<protein>
    <recommendedName>
        <fullName evidence="4">Integral membrane protein</fullName>
    </recommendedName>
</protein>
<evidence type="ECO:0000313" key="2">
    <source>
        <dbReference type="EMBL" id="MER6614900.1"/>
    </source>
</evidence>
<feature type="transmembrane region" description="Helical" evidence="1">
    <location>
        <begin position="62"/>
        <end position="82"/>
    </location>
</feature>
<dbReference type="EMBL" id="JBEPBX010000013">
    <property type="protein sequence ID" value="MER6614900.1"/>
    <property type="molecule type" value="Genomic_DNA"/>
</dbReference>
<proteinExistence type="predicted"/>
<keyword evidence="1" id="KW-0472">Membrane</keyword>
<dbReference type="Proteomes" id="UP001445472">
    <property type="component" value="Unassembled WGS sequence"/>
</dbReference>
<feature type="transmembrane region" description="Helical" evidence="1">
    <location>
        <begin position="20"/>
        <end position="42"/>
    </location>
</feature>
<evidence type="ECO:0000256" key="1">
    <source>
        <dbReference type="SAM" id="Phobius"/>
    </source>
</evidence>
<evidence type="ECO:0000313" key="3">
    <source>
        <dbReference type="Proteomes" id="UP001445472"/>
    </source>
</evidence>
<gene>
    <name evidence="2" type="ORF">ABT276_16310</name>
</gene>
<keyword evidence="3" id="KW-1185">Reference proteome</keyword>
<reference evidence="2 3" key="1">
    <citation type="submission" date="2024-06" db="EMBL/GenBank/DDBJ databases">
        <title>The Natural Products Discovery Center: Release of the First 8490 Sequenced Strains for Exploring Actinobacteria Biosynthetic Diversity.</title>
        <authorList>
            <person name="Kalkreuter E."/>
            <person name="Kautsar S.A."/>
            <person name="Yang D."/>
            <person name="Bader C.D."/>
            <person name="Teijaro C.N."/>
            <person name="Fluegel L."/>
            <person name="Davis C.M."/>
            <person name="Simpson J.R."/>
            <person name="Lauterbach L."/>
            <person name="Steele A.D."/>
            <person name="Gui C."/>
            <person name="Meng S."/>
            <person name="Li G."/>
            <person name="Viehrig K."/>
            <person name="Ye F."/>
            <person name="Su P."/>
            <person name="Kiefer A.F."/>
            <person name="Nichols A."/>
            <person name="Cepeda A.J."/>
            <person name="Yan W."/>
            <person name="Fan B."/>
            <person name="Jiang Y."/>
            <person name="Adhikari A."/>
            <person name="Zheng C.-J."/>
            <person name="Schuster L."/>
            <person name="Cowan T.M."/>
            <person name="Smanski M.J."/>
            <person name="Chevrette M.G."/>
            <person name="De Carvalho L.P.S."/>
            <person name="Shen B."/>
        </authorList>
    </citation>
    <scope>NUCLEOTIDE SEQUENCE [LARGE SCALE GENOMIC DNA]</scope>
    <source>
        <strain evidence="2 3">NPDC000837</strain>
    </source>
</reference>
<keyword evidence="1" id="KW-0812">Transmembrane</keyword>
<evidence type="ECO:0008006" key="4">
    <source>
        <dbReference type="Google" id="ProtNLM"/>
    </source>
</evidence>
<comment type="caution">
    <text evidence="2">The sequence shown here is derived from an EMBL/GenBank/DDBJ whole genome shotgun (WGS) entry which is preliminary data.</text>
</comment>
<sequence>MPQVTPALPPSVKNPVNTILARTAGLGLAGAVLGGLLGWAFVAVGHNPERTQLAARGKQGILWSLIGAGGIGVTSALVLAFYNMSKGGA</sequence>
<accession>A0ABV1UWX7</accession>